<evidence type="ECO:0000313" key="6">
    <source>
        <dbReference type="EMBL" id="KAH0548711.1"/>
    </source>
</evidence>
<sequence length="980" mass="112780">MSLKNLIPTWFDEIATSGDDETKIENIAKIKQYFLDQKDPLLEITYFKELLSYSSDINNDVRESVADFIEEAGNKFQEKIPDLLPPLSRLVSDPVPRVSKRGIRASSWVLKTAYRWIVDAFKVKTTEEIQEVWNHLNFLKSQIINMVESDNEGVRMQSIKFIENVILFQTYLDPETPKSPSDFSLNDMLFTLEGTCCRNLEEEACKLVDTLINYLKSSFITSIYLITSMGTLGQIAKLRPKFSAQVFEAIIRLKKNFPPTLSASQIIGIKKESMRLLKILTNNVKIKQESRDNFNSPVKRLLEQPKVESGWKKLKLLQEDEISDDLIAKNFTVNTAVEMVIDAIAHVPSNMTPEEFTKKNPGFSVSADPEIQRRVIAKSLATQLKQSNELQLVKINDKINSEFIKFKSMKNIASLSSADKQKMLLRSIDRIISYENSILTGQHVSNKIKILIRMATINAEIKKLLLIYVSEDVKNKMDLALSLVYEEYALNHGFKRKIITSTTEAPFQAYNHLLSTIVKIIESHPDREVLLTRFYLAVPVISKEMIRFLTTKTPPETLTLLKELVFRRTTNKLEFLKILLGLTTHQDSSISDPAVDIISGLYNHDELRQSISEYLKANLEFLKLKNPPEVLLRKNLDRKMEHRWANSMVQSCLKLYQALLKEDKSLIYQLIKIYPLMTMDVKTSVKKLMERSIRCFGANSPELLRIVETCPEGAESLVTRFVHTLTENRIPSSELVEKMQRIYETRSLNVVFLIPIVRGLSREQVFSVLPKLITRNTLITKEVIKRLFFVGEYTEFLITPVEFMITVHNFKKDVTDLKTIMICISMCLAEKKIFTQQVLQIVISCLLNQTSLPITLMRTVMQILSQYPEMEKFVLSVLQKLILKKVWELPKLWQGFAKCCEMLKKKSFAIIHQLPQESIDNLFKIVPGLKNNYIDYLKPNSNFQRDNNNEICSSKAVPFTVDNDYLASHQSFTPKKLPAT</sequence>
<dbReference type="Proteomes" id="UP000826195">
    <property type="component" value="Unassembled WGS sequence"/>
</dbReference>
<evidence type="ECO:0000313" key="7">
    <source>
        <dbReference type="Proteomes" id="UP000826195"/>
    </source>
</evidence>
<dbReference type="GO" id="GO:0005847">
    <property type="term" value="C:mRNA cleavage and polyadenylation specificity factor complex"/>
    <property type="evidence" value="ECO:0007669"/>
    <property type="project" value="TreeGrafter"/>
</dbReference>
<protein>
    <recommendedName>
        <fullName evidence="8">Symplekin</fullName>
    </recommendedName>
</protein>
<reference evidence="6 7" key="1">
    <citation type="journal article" date="2021" name="J. Hered.">
        <title>A chromosome-level genome assembly of the parasitoid wasp, Cotesia glomerata (Hymenoptera: Braconidae).</title>
        <authorList>
            <person name="Pinto B.J."/>
            <person name="Weis J.J."/>
            <person name="Gamble T."/>
            <person name="Ode P.J."/>
            <person name="Paul R."/>
            <person name="Zaspel J.M."/>
        </authorList>
    </citation>
    <scope>NUCLEOTIDE SEQUENCE [LARGE SCALE GENOMIC DNA]</scope>
    <source>
        <strain evidence="6">CgM1</strain>
    </source>
</reference>
<dbReference type="GO" id="GO:0006397">
    <property type="term" value="P:mRNA processing"/>
    <property type="evidence" value="ECO:0007669"/>
    <property type="project" value="UniProtKB-KW"/>
</dbReference>
<evidence type="ECO:0000256" key="1">
    <source>
        <dbReference type="ARBA" id="ARBA00004123"/>
    </source>
</evidence>
<evidence type="ECO:0000259" key="4">
    <source>
        <dbReference type="Pfam" id="PF11935"/>
    </source>
</evidence>
<dbReference type="InterPro" id="IPR032460">
    <property type="entry name" value="Symplekin/Pta1_N"/>
</dbReference>
<dbReference type="SUPFAM" id="SSF48371">
    <property type="entry name" value="ARM repeat"/>
    <property type="match status" value="1"/>
</dbReference>
<comment type="subcellular location">
    <subcellularLocation>
        <location evidence="1">Nucleus</location>
    </subcellularLocation>
</comment>
<name>A0AAV7IAH9_COTGL</name>
<evidence type="ECO:0000256" key="3">
    <source>
        <dbReference type="ARBA" id="ARBA00023242"/>
    </source>
</evidence>
<accession>A0AAV7IAH9</accession>
<dbReference type="EMBL" id="JAHXZJ010001864">
    <property type="protein sequence ID" value="KAH0548711.1"/>
    <property type="molecule type" value="Genomic_DNA"/>
</dbReference>
<dbReference type="PANTHER" id="PTHR15245">
    <property type="entry name" value="SYMPLEKIN-RELATED"/>
    <property type="match status" value="1"/>
</dbReference>
<dbReference type="Gene3D" id="1.25.10.10">
    <property type="entry name" value="Leucine-rich Repeat Variant"/>
    <property type="match status" value="1"/>
</dbReference>
<dbReference type="PANTHER" id="PTHR15245:SF20">
    <property type="entry name" value="SYMPLEKIN"/>
    <property type="match status" value="1"/>
</dbReference>
<feature type="domain" description="Symplekin C-terminal" evidence="5">
    <location>
        <begin position="749"/>
        <end position="924"/>
    </location>
</feature>
<keyword evidence="2" id="KW-0507">mRNA processing</keyword>
<evidence type="ECO:0008006" key="8">
    <source>
        <dbReference type="Google" id="ProtNLM"/>
    </source>
</evidence>
<dbReference type="InterPro" id="IPR011989">
    <property type="entry name" value="ARM-like"/>
</dbReference>
<dbReference type="AlphaFoldDB" id="A0AAV7IAH9"/>
<evidence type="ECO:0000256" key="2">
    <source>
        <dbReference type="ARBA" id="ARBA00022664"/>
    </source>
</evidence>
<proteinExistence type="predicted"/>
<keyword evidence="3" id="KW-0539">Nucleus</keyword>
<feature type="domain" description="Symplekin/Pta1 N-terminal" evidence="4">
    <location>
        <begin position="96"/>
        <end position="303"/>
    </location>
</feature>
<evidence type="ECO:0000259" key="5">
    <source>
        <dbReference type="Pfam" id="PF12295"/>
    </source>
</evidence>
<dbReference type="InterPro" id="IPR016024">
    <property type="entry name" value="ARM-type_fold"/>
</dbReference>
<keyword evidence="7" id="KW-1185">Reference proteome</keyword>
<organism evidence="6 7">
    <name type="scientific">Cotesia glomerata</name>
    <name type="common">Lepidopteran parasitic wasp</name>
    <name type="synonym">Apanteles glomeratus</name>
    <dbReference type="NCBI Taxonomy" id="32391"/>
    <lineage>
        <taxon>Eukaryota</taxon>
        <taxon>Metazoa</taxon>
        <taxon>Ecdysozoa</taxon>
        <taxon>Arthropoda</taxon>
        <taxon>Hexapoda</taxon>
        <taxon>Insecta</taxon>
        <taxon>Pterygota</taxon>
        <taxon>Neoptera</taxon>
        <taxon>Endopterygota</taxon>
        <taxon>Hymenoptera</taxon>
        <taxon>Apocrita</taxon>
        <taxon>Ichneumonoidea</taxon>
        <taxon>Braconidae</taxon>
        <taxon>Microgastrinae</taxon>
        <taxon>Cotesia</taxon>
    </lineage>
</organism>
<dbReference type="InterPro" id="IPR021850">
    <property type="entry name" value="Symplekin/Pta1"/>
</dbReference>
<dbReference type="Pfam" id="PF12295">
    <property type="entry name" value="Symplekin_C"/>
    <property type="match status" value="1"/>
</dbReference>
<dbReference type="InterPro" id="IPR022075">
    <property type="entry name" value="Symplekin_C"/>
</dbReference>
<comment type="caution">
    <text evidence="6">The sequence shown here is derived from an EMBL/GenBank/DDBJ whole genome shotgun (WGS) entry which is preliminary data.</text>
</comment>
<gene>
    <name evidence="6" type="ORF">KQX54_001601</name>
</gene>
<dbReference type="Pfam" id="PF11935">
    <property type="entry name" value="SYMPK_PTA1_N"/>
    <property type="match status" value="1"/>
</dbReference>